<accession>A0A7I8I9A5</accession>
<dbReference type="Gene3D" id="2.60.40.150">
    <property type="entry name" value="C2 domain"/>
    <property type="match status" value="1"/>
</dbReference>
<dbReference type="EMBL" id="LR743588">
    <property type="protein sequence ID" value="CAA2614467.1"/>
    <property type="molecule type" value="Genomic_DNA"/>
</dbReference>
<dbReference type="EMBL" id="LR746264">
    <property type="protein sequence ID" value="CAA7388575.1"/>
    <property type="molecule type" value="Genomic_DNA"/>
</dbReference>
<feature type="region of interest" description="Disordered" evidence="1">
    <location>
        <begin position="190"/>
        <end position="252"/>
    </location>
</feature>
<dbReference type="PROSITE" id="PS50004">
    <property type="entry name" value="C2"/>
    <property type="match status" value="1"/>
</dbReference>
<dbReference type="InterPro" id="IPR000008">
    <property type="entry name" value="C2_dom"/>
</dbReference>
<dbReference type="OrthoDB" id="270970at2759"/>
<evidence type="ECO:0000259" key="3">
    <source>
        <dbReference type="PROSITE" id="PS50004"/>
    </source>
</evidence>
<dbReference type="GO" id="GO:0006952">
    <property type="term" value="P:defense response"/>
    <property type="evidence" value="ECO:0007669"/>
    <property type="project" value="InterPro"/>
</dbReference>
<evidence type="ECO:0000313" key="5">
    <source>
        <dbReference type="EMBL" id="CAA7388575.1"/>
    </source>
</evidence>
<dbReference type="InterPro" id="IPR035892">
    <property type="entry name" value="C2_domain_sf"/>
</dbReference>
<dbReference type="Pfam" id="PF00168">
    <property type="entry name" value="C2"/>
    <property type="match status" value="1"/>
</dbReference>
<proteinExistence type="predicted"/>
<organism evidence="4">
    <name type="scientific">Spirodela intermedia</name>
    <name type="common">Intermediate duckweed</name>
    <dbReference type="NCBI Taxonomy" id="51605"/>
    <lineage>
        <taxon>Eukaryota</taxon>
        <taxon>Viridiplantae</taxon>
        <taxon>Streptophyta</taxon>
        <taxon>Embryophyta</taxon>
        <taxon>Tracheophyta</taxon>
        <taxon>Spermatophyta</taxon>
        <taxon>Magnoliopsida</taxon>
        <taxon>Liliopsida</taxon>
        <taxon>Araceae</taxon>
        <taxon>Lemnoideae</taxon>
        <taxon>Spirodela</taxon>
    </lineage>
</organism>
<keyword evidence="2" id="KW-0472">Membrane</keyword>
<feature type="domain" description="C2" evidence="3">
    <location>
        <begin position="1"/>
        <end position="112"/>
    </location>
</feature>
<dbReference type="InterPro" id="IPR044750">
    <property type="entry name" value="C2_SRC2/BAP"/>
</dbReference>
<feature type="transmembrane region" description="Helical" evidence="2">
    <location>
        <begin position="254"/>
        <end position="273"/>
    </location>
</feature>
<keyword evidence="6" id="KW-1185">Reference proteome</keyword>
<sequence length="298" mass="31156">MATHRPLDLSILSAKDLKNVNFFSKMEIYAVAWLSRDPNSRQRTPTDREGGKNPSWKNVTLRFFIPEGADTRGLVLSVLLRCERALGDRDIGEVHVPINELESSAGKSGQVVTYEVRRPSGKAKGTLNFSFKIGEPVAAPPPPPPNPAPYAAPGTAYPAPGVAYPAPGVAYPAPGTDSKGDYPVTAYPAGPSAAYPPPGTAGAYPPQGYPPYPPQYQPHGYGPPPPGNGYPPPPGYGYGAPPVVQPQKPKKNRLGMGLGAGLLGGALGGLLIGDMISDAADYDAGYDAGFDDGGGFDF</sequence>
<gene>
    <name evidence="4" type="ORF">SI7747_01000847</name>
    <name evidence="5" type="ORF">SI8410_01000784</name>
</gene>
<protein>
    <recommendedName>
        <fullName evidence="3">C2 domain-containing protein</fullName>
    </recommendedName>
</protein>
<dbReference type="PANTHER" id="PTHR32246">
    <property type="entry name" value="INGRESSION PROTEIN FIC1"/>
    <property type="match status" value="1"/>
</dbReference>
<dbReference type="Proteomes" id="UP000663760">
    <property type="component" value="Chromosome 1"/>
</dbReference>
<evidence type="ECO:0000256" key="2">
    <source>
        <dbReference type="SAM" id="Phobius"/>
    </source>
</evidence>
<evidence type="ECO:0000313" key="6">
    <source>
        <dbReference type="Proteomes" id="UP000663760"/>
    </source>
</evidence>
<name>A0A7I8I9A5_SPIIN</name>
<dbReference type="SMART" id="SM00239">
    <property type="entry name" value="C2"/>
    <property type="match status" value="1"/>
</dbReference>
<keyword evidence="2" id="KW-0812">Transmembrane</keyword>
<dbReference type="AlphaFoldDB" id="A0A7I8I9A5"/>
<dbReference type="PANTHER" id="PTHR32246:SF173">
    <property type="entry name" value="C2 DOMAIN-CONTAINING PROTEIN"/>
    <property type="match status" value="1"/>
</dbReference>
<dbReference type="SUPFAM" id="SSF49562">
    <property type="entry name" value="C2 domain (Calcium/lipid-binding domain, CaLB)"/>
    <property type="match status" value="1"/>
</dbReference>
<dbReference type="CDD" id="cd04051">
    <property type="entry name" value="C2_SRC2_like"/>
    <property type="match status" value="1"/>
</dbReference>
<reference evidence="4" key="1">
    <citation type="submission" date="2019-12" db="EMBL/GenBank/DDBJ databases">
        <authorList>
            <person name="Scholz U."/>
            <person name="Mascher M."/>
            <person name="Fiebig A."/>
        </authorList>
    </citation>
    <scope>NUCLEOTIDE SEQUENCE</scope>
</reference>
<evidence type="ECO:0000313" key="4">
    <source>
        <dbReference type="EMBL" id="CAA2614467.1"/>
    </source>
</evidence>
<evidence type="ECO:0000256" key="1">
    <source>
        <dbReference type="SAM" id="MobiDB-lite"/>
    </source>
</evidence>
<keyword evidence="2" id="KW-1133">Transmembrane helix</keyword>
<feature type="compositionally biased region" description="Pro residues" evidence="1">
    <location>
        <begin position="207"/>
        <end position="235"/>
    </location>
</feature>